<accession>A0ABR2QJF1</accession>
<gene>
    <name evidence="1" type="ORF">V6N11_081128</name>
</gene>
<organism evidence="1 2">
    <name type="scientific">Hibiscus sabdariffa</name>
    <name type="common">roselle</name>
    <dbReference type="NCBI Taxonomy" id="183260"/>
    <lineage>
        <taxon>Eukaryota</taxon>
        <taxon>Viridiplantae</taxon>
        <taxon>Streptophyta</taxon>
        <taxon>Embryophyta</taxon>
        <taxon>Tracheophyta</taxon>
        <taxon>Spermatophyta</taxon>
        <taxon>Magnoliopsida</taxon>
        <taxon>eudicotyledons</taxon>
        <taxon>Gunneridae</taxon>
        <taxon>Pentapetalae</taxon>
        <taxon>rosids</taxon>
        <taxon>malvids</taxon>
        <taxon>Malvales</taxon>
        <taxon>Malvaceae</taxon>
        <taxon>Malvoideae</taxon>
        <taxon>Hibiscus</taxon>
    </lineage>
</organism>
<name>A0ABR2QJF1_9ROSI</name>
<dbReference type="Proteomes" id="UP001396334">
    <property type="component" value="Unassembled WGS sequence"/>
</dbReference>
<sequence>MVKGGRPLFLLPLELHRRPHGGGGQRRKEMPMLWVLPVPEKVWERICEWEMGSKGMALTLGGTVAMFSELYFV</sequence>
<protein>
    <submittedName>
        <fullName evidence="1">Uncharacterized protein</fullName>
    </submittedName>
</protein>
<evidence type="ECO:0000313" key="1">
    <source>
        <dbReference type="EMBL" id="KAK9000639.1"/>
    </source>
</evidence>
<keyword evidence="2" id="KW-1185">Reference proteome</keyword>
<evidence type="ECO:0000313" key="2">
    <source>
        <dbReference type="Proteomes" id="UP001396334"/>
    </source>
</evidence>
<comment type="caution">
    <text evidence="1">The sequence shown here is derived from an EMBL/GenBank/DDBJ whole genome shotgun (WGS) entry which is preliminary data.</text>
</comment>
<dbReference type="EMBL" id="JBBPBN010000037">
    <property type="protein sequence ID" value="KAK9000639.1"/>
    <property type="molecule type" value="Genomic_DNA"/>
</dbReference>
<reference evidence="1 2" key="1">
    <citation type="journal article" date="2024" name="G3 (Bethesda)">
        <title>Genome assembly of Hibiscus sabdariffa L. provides insights into metabolisms of medicinal natural products.</title>
        <authorList>
            <person name="Kim T."/>
        </authorList>
    </citation>
    <scope>NUCLEOTIDE SEQUENCE [LARGE SCALE GENOMIC DNA]</scope>
    <source>
        <strain evidence="1">TK-2024</strain>
        <tissue evidence="1">Old leaves</tissue>
    </source>
</reference>
<proteinExistence type="predicted"/>